<evidence type="ECO:0000256" key="8">
    <source>
        <dbReference type="ARBA" id="ARBA00023033"/>
    </source>
</evidence>
<dbReference type="InterPro" id="IPR036396">
    <property type="entry name" value="Cyt_P450_sf"/>
</dbReference>
<dbReference type="InterPro" id="IPR017972">
    <property type="entry name" value="Cyt_P450_CS"/>
</dbReference>
<keyword evidence="8 11" id="KW-0503">Monooxygenase</keyword>
<protein>
    <recommendedName>
        <fullName evidence="14">Cytochrome P450</fullName>
    </recommendedName>
</protein>
<dbReference type="SUPFAM" id="SSF48264">
    <property type="entry name" value="Cytochrome P450"/>
    <property type="match status" value="1"/>
</dbReference>
<proteinExistence type="inferred from homology"/>
<keyword evidence="9" id="KW-0472">Membrane</keyword>
<reference evidence="13" key="1">
    <citation type="journal article" date="2017" name="Nat. Commun.">
        <title>The asparagus genome sheds light on the origin and evolution of a young Y chromosome.</title>
        <authorList>
            <person name="Harkess A."/>
            <person name="Zhou J."/>
            <person name="Xu C."/>
            <person name="Bowers J.E."/>
            <person name="Van der Hulst R."/>
            <person name="Ayyampalayam S."/>
            <person name="Mercati F."/>
            <person name="Riccardi P."/>
            <person name="McKain M.R."/>
            <person name="Kakrana A."/>
            <person name="Tang H."/>
            <person name="Ray J."/>
            <person name="Groenendijk J."/>
            <person name="Arikit S."/>
            <person name="Mathioni S.M."/>
            <person name="Nakano M."/>
            <person name="Shan H."/>
            <person name="Telgmann-Rauber A."/>
            <person name="Kanno A."/>
            <person name="Yue Z."/>
            <person name="Chen H."/>
            <person name="Li W."/>
            <person name="Chen Y."/>
            <person name="Xu X."/>
            <person name="Zhang Y."/>
            <person name="Luo S."/>
            <person name="Chen H."/>
            <person name="Gao J."/>
            <person name="Mao Z."/>
            <person name="Pires J.C."/>
            <person name="Luo M."/>
            <person name="Kudrna D."/>
            <person name="Wing R.A."/>
            <person name="Meyers B.C."/>
            <person name="Yi K."/>
            <person name="Kong H."/>
            <person name="Lavrijsen P."/>
            <person name="Sunseri F."/>
            <person name="Falavigna A."/>
            <person name="Ye Y."/>
            <person name="Leebens-Mack J.H."/>
            <person name="Chen G."/>
        </authorList>
    </citation>
    <scope>NUCLEOTIDE SEQUENCE [LARGE SCALE GENOMIC DNA]</scope>
    <source>
        <strain evidence="13">cv. DH0086</strain>
    </source>
</reference>
<dbReference type="GO" id="GO:0005506">
    <property type="term" value="F:iron ion binding"/>
    <property type="evidence" value="ECO:0007669"/>
    <property type="project" value="InterPro"/>
</dbReference>
<organism evidence="12 13">
    <name type="scientific">Asparagus officinalis</name>
    <name type="common">Garden asparagus</name>
    <dbReference type="NCBI Taxonomy" id="4686"/>
    <lineage>
        <taxon>Eukaryota</taxon>
        <taxon>Viridiplantae</taxon>
        <taxon>Streptophyta</taxon>
        <taxon>Embryophyta</taxon>
        <taxon>Tracheophyta</taxon>
        <taxon>Spermatophyta</taxon>
        <taxon>Magnoliopsida</taxon>
        <taxon>Liliopsida</taxon>
        <taxon>Asparagales</taxon>
        <taxon>Asparagaceae</taxon>
        <taxon>Asparagoideae</taxon>
        <taxon>Asparagus</taxon>
    </lineage>
</organism>
<dbReference type="CDD" id="cd20618">
    <property type="entry name" value="CYP71_clan"/>
    <property type="match status" value="1"/>
</dbReference>
<dbReference type="PRINTS" id="PR00385">
    <property type="entry name" value="P450"/>
</dbReference>
<evidence type="ECO:0000313" key="13">
    <source>
        <dbReference type="Proteomes" id="UP000243459"/>
    </source>
</evidence>
<dbReference type="AlphaFoldDB" id="A0A5P1EPE4"/>
<dbReference type="InterPro" id="IPR001128">
    <property type="entry name" value="Cyt_P450"/>
</dbReference>
<evidence type="ECO:0000256" key="10">
    <source>
        <dbReference type="PIRSR" id="PIRSR602401-1"/>
    </source>
</evidence>
<keyword evidence="7 10" id="KW-0408">Iron</keyword>
<keyword evidence="5 10" id="KW-0479">Metal-binding</keyword>
<evidence type="ECO:0000256" key="3">
    <source>
        <dbReference type="ARBA" id="ARBA00010617"/>
    </source>
</evidence>
<keyword evidence="4 10" id="KW-0349">Heme</keyword>
<evidence type="ECO:0000256" key="7">
    <source>
        <dbReference type="ARBA" id="ARBA00023004"/>
    </source>
</evidence>
<sequence>MHLRIGSVPTIVVSDSSTARAFPQIPRHTFANAPLWRSSASLSYAPQAAFAFADYGDYWRHIRKLCVTHLLSAPKILAFRPVRAEEVALFVGTLACAAKSGSGVSVSSAVKEVICGIVTRTIMGRKFEAGTEEGRRFMENTKELMSLFGAFNAADFLPALRVFDVQGLRKRMRKVHAEFDEMLERVIDEHLKEGKKREGEVKDFVDVMLELMESGEEVDGVRIDRTTVKAIVLDMLEASMDTLRTPIEWALSELIKHPRIMKKAQQELEAVVGLHRKVEEPDLPKLEYLSMIVKETLRLHPLNAFIFHHGKQECVVNGYLIPKRSNVMISLWSIGRDPKVWDNAEEFIPERFVSSDIDYRDNGLRLLSFGSGRRMCAGMQLALVVYPLILAQMIHCFDWDLPKGGSDLDMKEVYGFTMPRAEPLWAIPRKRLDVTEKAHEVVGVVLCQWGRSTGPAQIVLICNKAGTAVIV</sequence>
<comment type="cofactor">
    <cofactor evidence="1 10">
        <name>heme</name>
        <dbReference type="ChEBI" id="CHEBI:30413"/>
    </cofactor>
</comment>
<dbReference type="InterPro" id="IPR002401">
    <property type="entry name" value="Cyt_P450_E_grp-I"/>
</dbReference>
<comment type="similarity">
    <text evidence="3 11">Belongs to the cytochrome P450 family.</text>
</comment>
<evidence type="ECO:0000256" key="5">
    <source>
        <dbReference type="ARBA" id="ARBA00022723"/>
    </source>
</evidence>
<keyword evidence="13" id="KW-1185">Reference proteome</keyword>
<dbReference type="PROSITE" id="PS00086">
    <property type="entry name" value="CYTOCHROME_P450"/>
    <property type="match status" value="1"/>
</dbReference>
<evidence type="ECO:0000256" key="1">
    <source>
        <dbReference type="ARBA" id="ARBA00001971"/>
    </source>
</evidence>
<dbReference type="GO" id="GO:0004497">
    <property type="term" value="F:monooxygenase activity"/>
    <property type="evidence" value="ECO:0007669"/>
    <property type="project" value="UniProtKB-KW"/>
</dbReference>
<evidence type="ECO:0000256" key="11">
    <source>
        <dbReference type="RuleBase" id="RU000461"/>
    </source>
</evidence>
<dbReference type="PANTHER" id="PTHR47943">
    <property type="entry name" value="CYTOCHROME P450 93A3-LIKE"/>
    <property type="match status" value="1"/>
</dbReference>
<dbReference type="Proteomes" id="UP000243459">
    <property type="component" value="Chromosome 6"/>
</dbReference>
<dbReference type="GO" id="GO:0016020">
    <property type="term" value="C:membrane"/>
    <property type="evidence" value="ECO:0007669"/>
    <property type="project" value="UniProtKB-SubCell"/>
</dbReference>
<evidence type="ECO:0000256" key="6">
    <source>
        <dbReference type="ARBA" id="ARBA00023002"/>
    </source>
</evidence>
<dbReference type="FunFam" id="1.10.630.10:FF:000126">
    <property type="entry name" value="Predicted protein"/>
    <property type="match status" value="1"/>
</dbReference>
<evidence type="ECO:0000313" key="12">
    <source>
        <dbReference type="EMBL" id="ONK66679.1"/>
    </source>
</evidence>
<dbReference type="Pfam" id="PF00067">
    <property type="entry name" value="p450"/>
    <property type="match status" value="1"/>
</dbReference>
<evidence type="ECO:0000256" key="9">
    <source>
        <dbReference type="ARBA" id="ARBA00023136"/>
    </source>
</evidence>
<gene>
    <name evidence="12" type="ORF">A4U43_C06F10850</name>
</gene>
<dbReference type="GO" id="GO:0020037">
    <property type="term" value="F:heme binding"/>
    <property type="evidence" value="ECO:0007669"/>
    <property type="project" value="InterPro"/>
</dbReference>
<dbReference type="PANTHER" id="PTHR47943:SF2">
    <property type="entry name" value="CYTOCHROME P450"/>
    <property type="match status" value="1"/>
</dbReference>
<dbReference type="OMA" id="LYMAREQ"/>
<feature type="binding site" description="axial binding residue" evidence="10">
    <location>
        <position position="376"/>
    </location>
    <ligand>
        <name>heme</name>
        <dbReference type="ChEBI" id="CHEBI:30413"/>
    </ligand>
    <ligandPart>
        <name>Fe</name>
        <dbReference type="ChEBI" id="CHEBI:18248"/>
    </ligandPart>
</feature>
<dbReference type="PRINTS" id="PR00463">
    <property type="entry name" value="EP450I"/>
</dbReference>
<dbReference type="GO" id="GO:0016705">
    <property type="term" value="F:oxidoreductase activity, acting on paired donors, with incorporation or reduction of molecular oxygen"/>
    <property type="evidence" value="ECO:0007669"/>
    <property type="project" value="InterPro"/>
</dbReference>
<dbReference type="Gramene" id="ONK66679">
    <property type="protein sequence ID" value="ONK66679"/>
    <property type="gene ID" value="A4U43_C06F10850"/>
</dbReference>
<keyword evidence="6 11" id="KW-0560">Oxidoreductase</keyword>
<evidence type="ECO:0008006" key="14">
    <source>
        <dbReference type="Google" id="ProtNLM"/>
    </source>
</evidence>
<name>A0A5P1EPE4_ASPOF</name>
<dbReference type="EMBL" id="CM007386">
    <property type="protein sequence ID" value="ONK66679.1"/>
    <property type="molecule type" value="Genomic_DNA"/>
</dbReference>
<comment type="subcellular location">
    <subcellularLocation>
        <location evidence="2">Membrane</location>
    </subcellularLocation>
</comment>
<evidence type="ECO:0000256" key="4">
    <source>
        <dbReference type="ARBA" id="ARBA00022617"/>
    </source>
</evidence>
<accession>A0A5P1EPE4</accession>
<evidence type="ECO:0000256" key="2">
    <source>
        <dbReference type="ARBA" id="ARBA00004370"/>
    </source>
</evidence>
<dbReference type="Gene3D" id="1.10.630.10">
    <property type="entry name" value="Cytochrome P450"/>
    <property type="match status" value="1"/>
</dbReference>